<feature type="domain" description="HTH marR-type" evidence="4">
    <location>
        <begin position="18"/>
        <end position="79"/>
    </location>
</feature>
<proteinExistence type="predicted"/>
<dbReference type="PANTHER" id="PTHR38465:SF2">
    <property type="entry name" value="HTH-TYPE TRANSCRIPTIONAL REGULATOR MMPR5"/>
    <property type="match status" value="1"/>
</dbReference>
<keyword evidence="3" id="KW-0804">Transcription</keyword>
<dbReference type="Gene3D" id="1.10.287.160">
    <property type="entry name" value="HR1 repeat"/>
    <property type="match status" value="1"/>
</dbReference>
<dbReference type="InterPro" id="IPR036390">
    <property type="entry name" value="WH_DNA-bd_sf"/>
</dbReference>
<evidence type="ECO:0000313" key="6">
    <source>
        <dbReference type="Proteomes" id="UP000093712"/>
    </source>
</evidence>
<dbReference type="GO" id="GO:0003677">
    <property type="term" value="F:DNA binding"/>
    <property type="evidence" value="ECO:0007669"/>
    <property type="project" value="UniProtKB-KW"/>
</dbReference>
<comment type="caution">
    <text evidence="5">The sequence shown here is derived from an EMBL/GenBank/DDBJ whole genome shotgun (WGS) entry which is preliminary data.</text>
</comment>
<evidence type="ECO:0000256" key="1">
    <source>
        <dbReference type="ARBA" id="ARBA00023015"/>
    </source>
</evidence>
<dbReference type="Proteomes" id="UP000093712">
    <property type="component" value="Unassembled WGS sequence"/>
</dbReference>
<reference evidence="5 6" key="1">
    <citation type="submission" date="2016-06" db="EMBL/GenBank/DDBJ databases">
        <authorList>
            <person name="Sutton G."/>
            <person name="Brinkac L."/>
            <person name="Sanka R."/>
            <person name="Adams M."/>
            <person name="Lau E."/>
            <person name="Garcia-Basteiro A."/>
            <person name="Lopez-Varela E."/>
            <person name="Palencia S."/>
        </authorList>
    </citation>
    <scope>NUCLEOTIDE SEQUENCE [LARGE SCALE GENOMIC DNA]</scope>
    <source>
        <strain evidence="5 6">1211594.5</strain>
    </source>
</reference>
<dbReference type="PANTHER" id="PTHR38465">
    <property type="entry name" value="HTH-TYPE TRANSCRIPTIONAL REGULATOR MJ1563-RELATED"/>
    <property type="match status" value="1"/>
</dbReference>
<dbReference type="Gene3D" id="1.10.10.10">
    <property type="entry name" value="Winged helix-like DNA-binding domain superfamily/Winged helix DNA-binding domain"/>
    <property type="match status" value="1"/>
</dbReference>
<protein>
    <submittedName>
        <fullName evidence="5">MarR family transcriptional regulator</fullName>
    </submittedName>
</protein>
<evidence type="ECO:0000259" key="4">
    <source>
        <dbReference type="Pfam" id="PF12802"/>
    </source>
</evidence>
<evidence type="ECO:0000313" key="5">
    <source>
        <dbReference type="EMBL" id="OBK84370.1"/>
    </source>
</evidence>
<dbReference type="EMBL" id="LZME01000094">
    <property type="protein sequence ID" value="OBK84370.1"/>
    <property type="molecule type" value="Genomic_DNA"/>
</dbReference>
<dbReference type="InterPro" id="IPR036388">
    <property type="entry name" value="WH-like_DNA-bd_sf"/>
</dbReference>
<dbReference type="SUPFAM" id="SSF46785">
    <property type="entry name" value="Winged helix' DNA-binding domain"/>
    <property type="match status" value="1"/>
</dbReference>
<accession>A0AA91IXH6</accession>
<dbReference type="Pfam" id="PF12802">
    <property type="entry name" value="MarR_2"/>
    <property type="match status" value="1"/>
</dbReference>
<dbReference type="GO" id="GO:0003700">
    <property type="term" value="F:DNA-binding transcription factor activity"/>
    <property type="evidence" value="ECO:0007669"/>
    <property type="project" value="InterPro"/>
</dbReference>
<sequence>MAADADIAEQLALTLTGLGLQRMTARVLATLLFTEESTMTMGELAEKLQASAGAISGAMKMLTAVGLAERVPVPASRREHYRLRDDAWAVLFTNQNVTISAMQDAAAAGIASIGADHPAHHRLTQMRDFYTFLLAEIPALLDRWREQSAG</sequence>
<keyword evidence="2" id="KW-0238">DNA-binding</keyword>
<evidence type="ECO:0000256" key="2">
    <source>
        <dbReference type="ARBA" id="ARBA00023125"/>
    </source>
</evidence>
<dbReference type="InterPro" id="IPR000835">
    <property type="entry name" value="HTH_MarR-typ"/>
</dbReference>
<keyword evidence="1" id="KW-0805">Transcription regulation</keyword>
<evidence type="ECO:0000256" key="3">
    <source>
        <dbReference type="ARBA" id="ARBA00023163"/>
    </source>
</evidence>
<dbReference type="RefSeq" id="WP_065040819.1">
    <property type="nucleotide sequence ID" value="NZ_LZME01000094.1"/>
</dbReference>
<organism evidence="5 6">
    <name type="scientific">Mycolicibacter heraklionensis</name>
    <dbReference type="NCBI Taxonomy" id="512402"/>
    <lineage>
        <taxon>Bacteria</taxon>
        <taxon>Bacillati</taxon>
        <taxon>Actinomycetota</taxon>
        <taxon>Actinomycetes</taxon>
        <taxon>Mycobacteriales</taxon>
        <taxon>Mycobacteriaceae</taxon>
        <taxon>Mycolicibacter</taxon>
    </lineage>
</organism>
<dbReference type="AlphaFoldDB" id="A0AA91IXH6"/>
<gene>
    <name evidence="5" type="ORF">A5649_04380</name>
</gene>
<dbReference type="InterPro" id="IPR052362">
    <property type="entry name" value="HTH-GbsR_regulator"/>
</dbReference>
<name>A0AA91IXH6_9MYCO</name>